<evidence type="ECO:0000256" key="1">
    <source>
        <dbReference type="ARBA" id="ARBA00006479"/>
    </source>
</evidence>
<comment type="similarity">
    <text evidence="1">Belongs to the ROK (NagC/XylR) family.</text>
</comment>
<proteinExistence type="inferred from homology"/>
<dbReference type="PANTHER" id="PTHR18964">
    <property type="entry name" value="ROK (REPRESSOR, ORF, KINASE) FAMILY"/>
    <property type="match status" value="1"/>
</dbReference>
<evidence type="ECO:0000313" key="2">
    <source>
        <dbReference type="EMBL" id="PSR32010.1"/>
    </source>
</evidence>
<evidence type="ECO:0000313" key="3">
    <source>
        <dbReference type="Proteomes" id="UP000242972"/>
    </source>
</evidence>
<dbReference type="Gene3D" id="3.30.420.40">
    <property type="match status" value="2"/>
</dbReference>
<dbReference type="Pfam" id="PF00480">
    <property type="entry name" value="ROK"/>
    <property type="match status" value="1"/>
</dbReference>
<dbReference type="PROSITE" id="PS01125">
    <property type="entry name" value="ROK"/>
    <property type="match status" value="1"/>
</dbReference>
<gene>
    <name evidence="2" type="ORF">C7B46_16170</name>
</gene>
<dbReference type="PANTHER" id="PTHR18964:SF149">
    <property type="entry name" value="BIFUNCTIONAL UDP-N-ACETYLGLUCOSAMINE 2-EPIMERASE_N-ACETYLMANNOSAMINE KINASE"/>
    <property type="match status" value="1"/>
</dbReference>
<protein>
    <submittedName>
        <fullName evidence="2">ROK family protein</fullName>
    </submittedName>
</protein>
<sequence length="311" mass="32137">MAYFAGVDIGGTKIAVGLGNENGQIVLEERFPTKEAVQGAIGIQRIAKEIGRLCDRQQITVNDLAAIGVGSPGPLDHGTLLRTANLPEWEGINLVAGLESLLQKPCRVENDATAAGMGEWMFGAGKGTRNMVYVTVSTGIGSGIVANGQLYGGAQGNAGELGHVVIEPGGPLCHCGNHGCLETLASGTAIARIGAEQKNQSHYLQNVDRIDAPAVFAGAQAGDTVCGNIIDEAARNLGRGLSIMVNVQNPERIVLGGGVMENGDMWLPLIKQYTGQFSLPALYQATDIVLAGLGQDSGLVGALAVAVVART</sequence>
<reference evidence="2 3" key="1">
    <citation type="journal article" date="2014" name="BMC Genomics">
        <title>Comparison of environmental and isolate Sulfobacillus genomes reveals diverse carbon, sulfur, nitrogen, and hydrogen metabolisms.</title>
        <authorList>
            <person name="Justice N.B."/>
            <person name="Norman A."/>
            <person name="Brown C.T."/>
            <person name="Singh A."/>
            <person name="Thomas B.C."/>
            <person name="Banfield J.F."/>
        </authorList>
    </citation>
    <scope>NUCLEOTIDE SEQUENCE [LARGE SCALE GENOMIC DNA]</scope>
    <source>
        <strain evidence="2">AMDSBA4</strain>
    </source>
</reference>
<dbReference type="AlphaFoldDB" id="A0A2T2XC09"/>
<dbReference type="Proteomes" id="UP000242972">
    <property type="component" value="Unassembled WGS sequence"/>
</dbReference>
<dbReference type="InterPro" id="IPR000600">
    <property type="entry name" value="ROK"/>
</dbReference>
<organism evidence="2 3">
    <name type="scientific">Sulfobacillus benefaciens</name>
    <dbReference type="NCBI Taxonomy" id="453960"/>
    <lineage>
        <taxon>Bacteria</taxon>
        <taxon>Bacillati</taxon>
        <taxon>Bacillota</taxon>
        <taxon>Clostridia</taxon>
        <taxon>Eubacteriales</taxon>
        <taxon>Clostridiales Family XVII. Incertae Sedis</taxon>
        <taxon>Sulfobacillus</taxon>
    </lineage>
</organism>
<dbReference type="SUPFAM" id="SSF53067">
    <property type="entry name" value="Actin-like ATPase domain"/>
    <property type="match status" value="1"/>
</dbReference>
<name>A0A2T2XC09_9FIRM</name>
<comment type="caution">
    <text evidence="2">The sequence shown here is derived from an EMBL/GenBank/DDBJ whole genome shotgun (WGS) entry which is preliminary data.</text>
</comment>
<dbReference type="InterPro" id="IPR049874">
    <property type="entry name" value="ROK_cs"/>
</dbReference>
<dbReference type="EMBL" id="PXYW01000055">
    <property type="protein sequence ID" value="PSR32010.1"/>
    <property type="molecule type" value="Genomic_DNA"/>
</dbReference>
<accession>A0A2T2XC09</accession>
<dbReference type="InterPro" id="IPR043129">
    <property type="entry name" value="ATPase_NBD"/>
</dbReference>